<evidence type="ECO:0000313" key="1">
    <source>
        <dbReference type="EMBL" id="GJN92065.1"/>
    </source>
</evidence>
<dbReference type="SUPFAM" id="SSF52833">
    <property type="entry name" value="Thioredoxin-like"/>
    <property type="match status" value="1"/>
</dbReference>
<dbReference type="Gene3D" id="3.40.30.10">
    <property type="entry name" value="Glutaredoxin"/>
    <property type="match status" value="1"/>
</dbReference>
<dbReference type="AlphaFoldDB" id="A0AAV5GQB1"/>
<dbReference type="Proteomes" id="UP001342314">
    <property type="component" value="Unassembled WGS sequence"/>
</dbReference>
<sequence length="231" mass="25224">MALAPQFATHRIAGTASASHTLELFLDLICPFSKKQLDGVREHVVPLIENGPLEQHLSVIVRQVRDLSSLPPLKVPQPWHASSTLVHEAALGVSKTLIDAGASFSDADVHDKFKQFFYRLMDGQEAYYDEPTATETPNQTRARLADLANEVVGLDRDAFLKAISVGKGNGGTGVTADLKLQIKYHRARGVHVTPTVFLDGLAEPSISSSFSGEDWKKFIQEKIVPSDAPKL</sequence>
<dbReference type="PANTHER" id="PTHR33875:SF2">
    <property type="entry name" value="ACR183CP"/>
    <property type="match status" value="1"/>
</dbReference>
<reference evidence="1 2" key="1">
    <citation type="submission" date="2021-12" db="EMBL/GenBank/DDBJ databases">
        <title>High titer production of polyol ester of fatty acids by Rhodotorula paludigena BS15 towards product separation-free biomass refinery.</title>
        <authorList>
            <person name="Mano J."/>
            <person name="Ono H."/>
            <person name="Tanaka T."/>
            <person name="Naito K."/>
            <person name="Sushida H."/>
            <person name="Ike M."/>
            <person name="Tokuyasu K."/>
            <person name="Kitaoka M."/>
        </authorList>
    </citation>
    <scope>NUCLEOTIDE SEQUENCE [LARGE SCALE GENOMIC DNA]</scope>
    <source>
        <strain evidence="1 2">BS15</strain>
    </source>
</reference>
<protein>
    <recommendedName>
        <fullName evidence="3">Thioredoxin-like fold domain-containing protein</fullName>
    </recommendedName>
</protein>
<dbReference type="InterPro" id="IPR036249">
    <property type="entry name" value="Thioredoxin-like_sf"/>
</dbReference>
<keyword evidence="2" id="KW-1185">Reference proteome</keyword>
<gene>
    <name evidence="1" type="ORF">Rhopal_005093-T1</name>
</gene>
<comment type="caution">
    <text evidence="1">The sequence shown here is derived from an EMBL/GenBank/DDBJ whole genome shotgun (WGS) entry which is preliminary data.</text>
</comment>
<evidence type="ECO:0008006" key="3">
    <source>
        <dbReference type="Google" id="ProtNLM"/>
    </source>
</evidence>
<evidence type="ECO:0000313" key="2">
    <source>
        <dbReference type="Proteomes" id="UP001342314"/>
    </source>
</evidence>
<proteinExistence type="predicted"/>
<name>A0AAV5GQB1_9BASI</name>
<accession>A0AAV5GQB1</accession>
<dbReference type="PANTHER" id="PTHR33875">
    <property type="entry name" value="OS09G0542200 PROTEIN"/>
    <property type="match status" value="1"/>
</dbReference>
<dbReference type="EMBL" id="BQKY01000010">
    <property type="protein sequence ID" value="GJN92065.1"/>
    <property type="molecule type" value="Genomic_DNA"/>
</dbReference>
<organism evidence="1 2">
    <name type="scientific">Rhodotorula paludigena</name>
    <dbReference type="NCBI Taxonomy" id="86838"/>
    <lineage>
        <taxon>Eukaryota</taxon>
        <taxon>Fungi</taxon>
        <taxon>Dikarya</taxon>
        <taxon>Basidiomycota</taxon>
        <taxon>Pucciniomycotina</taxon>
        <taxon>Microbotryomycetes</taxon>
        <taxon>Sporidiobolales</taxon>
        <taxon>Sporidiobolaceae</taxon>
        <taxon>Rhodotorula</taxon>
    </lineage>
</organism>